<keyword evidence="1" id="KW-1133">Transmembrane helix</keyword>
<reference evidence="2 3" key="1">
    <citation type="submission" date="2022-01" db="EMBL/GenBank/DDBJ databases">
        <title>Alkalihalobacillus sp. EGI L200015, a novel bacterium isolated from a salt lake sediment.</title>
        <authorList>
            <person name="Gao L."/>
            <person name="Fang B.-Z."/>
            <person name="Li W.-J."/>
        </authorList>
    </citation>
    <scope>NUCLEOTIDE SEQUENCE [LARGE SCALE GENOMIC DNA]</scope>
    <source>
        <strain evidence="2 3">KCTC 12718</strain>
    </source>
</reference>
<accession>A0ABS9H535</accession>
<keyword evidence="1" id="KW-0812">Transmembrane</keyword>
<dbReference type="RefSeq" id="WP_236336884.1">
    <property type="nucleotide sequence ID" value="NZ_JAKIJS010000001.1"/>
</dbReference>
<protein>
    <submittedName>
        <fullName evidence="2">Uncharacterized protein</fullName>
    </submittedName>
</protein>
<comment type="caution">
    <text evidence="2">The sequence shown here is derived from an EMBL/GenBank/DDBJ whole genome shotgun (WGS) entry which is preliminary data.</text>
</comment>
<sequence>MEYTFQSVDKINRAVLKRLKRIWERDLMLKLFIYLLTSYLFVQFFFSIGYAVAFMVKETDPNKKIDKIFKHFVIAILCGALSLYLLIDFVQIGV</sequence>
<name>A0ABS9H535_9BACL</name>
<gene>
    <name evidence="2" type="ORF">L2716_13795</name>
</gene>
<proteinExistence type="predicted"/>
<keyword evidence="3" id="KW-1185">Reference proteome</keyword>
<evidence type="ECO:0000256" key="1">
    <source>
        <dbReference type="SAM" id="Phobius"/>
    </source>
</evidence>
<feature type="transmembrane region" description="Helical" evidence="1">
    <location>
        <begin position="68"/>
        <end position="87"/>
    </location>
</feature>
<feature type="transmembrane region" description="Helical" evidence="1">
    <location>
        <begin position="31"/>
        <end position="56"/>
    </location>
</feature>
<keyword evidence="1" id="KW-0472">Membrane</keyword>
<dbReference type="EMBL" id="JAKIJS010000001">
    <property type="protein sequence ID" value="MCF6138805.1"/>
    <property type="molecule type" value="Genomic_DNA"/>
</dbReference>
<evidence type="ECO:0000313" key="3">
    <source>
        <dbReference type="Proteomes" id="UP001649381"/>
    </source>
</evidence>
<dbReference type="Proteomes" id="UP001649381">
    <property type="component" value="Unassembled WGS sequence"/>
</dbReference>
<organism evidence="2 3">
    <name type="scientific">Pseudalkalibacillus berkeleyi</name>
    <dbReference type="NCBI Taxonomy" id="1069813"/>
    <lineage>
        <taxon>Bacteria</taxon>
        <taxon>Bacillati</taxon>
        <taxon>Bacillota</taxon>
        <taxon>Bacilli</taxon>
        <taxon>Bacillales</taxon>
        <taxon>Fictibacillaceae</taxon>
        <taxon>Pseudalkalibacillus</taxon>
    </lineage>
</organism>
<evidence type="ECO:0000313" key="2">
    <source>
        <dbReference type="EMBL" id="MCF6138805.1"/>
    </source>
</evidence>